<dbReference type="Pfam" id="PF04916">
    <property type="entry name" value="Phospholip_B"/>
    <property type="match status" value="1"/>
</dbReference>
<dbReference type="EMBL" id="JASPKZ010001954">
    <property type="protein sequence ID" value="KAJ9596928.1"/>
    <property type="molecule type" value="Genomic_DNA"/>
</dbReference>
<reference evidence="8" key="1">
    <citation type="journal article" date="2023" name="IScience">
        <title>Live-bearing cockroach genome reveals convergent evolutionary mechanisms linked to viviparity in insects and beyond.</title>
        <authorList>
            <person name="Fouks B."/>
            <person name="Harrison M.C."/>
            <person name="Mikhailova A.A."/>
            <person name="Marchal E."/>
            <person name="English S."/>
            <person name="Carruthers M."/>
            <person name="Jennings E.C."/>
            <person name="Chiamaka E.L."/>
            <person name="Frigard R.A."/>
            <person name="Pippel M."/>
            <person name="Attardo G.M."/>
            <person name="Benoit J.B."/>
            <person name="Bornberg-Bauer E."/>
            <person name="Tobe S.S."/>
        </authorList>
    </citation>
    <scope>NUCLEOTIDE SEQUENCE</scope>
    <source>
        <strain evidence="8">Stay&amp;Tobe</strain>
    </source>
</reference>
<evidence type="ECO:0000313" key="9">
    <source>
        <dbReference type="Proteomes" id="UP001233999"/>
    </source>
</evidence>
<dbReference type="GO" id="GO:0009395">
    <property type="term" value="P:phospholipid catabolic process"/>
    <property type="evidence" value="ECO:0007669"/>
    <property type="project" value="TreeGrafter"/>
</dbReference>
<evidence type="ECO:0000256" key="2">
    <source>
        <dbReference type="ARBA" id="ARBA00022729"/>
    </source>
</evidence>
<evidence type="ECO:0000256" key="4">
    <source>
        <dbReference type="ARBA" id="ARBA00022963"/>
    </source>
</evidence>
<dbReference type="Gene3D" id="3.60.60.30">
    <property type="match status" value="1"/>
</dbReference>
<sequence>MKFVILQAVTLTITFILLPNASSERYESVYVHWSSELGFQATRHPMEGGLVCATASIDRGLNVTGWHVLHISTNESCTNEQQAFSAGVGEAVLTYNDIYQHWFNTMHGMCDNRKALCQKVQNFLNKNYKWSYKMINKNRKTQPYWYQVELFLMQLRGLAASYQVVQKDEQKKLTFNDFLTSYDYDDDDDDDFESFLVRGAKLRGSRSCSGLIKLLPDSSDLYTSHDTWSSFESMWKVLKKYDFHFTILPTSNDTIPGNSISFSSYPGEIQSGDDFYITSASLVVQETTTGNNNKSLWAYVKPEGQIMEQIRTMIANRLATSGKEWSKIFSKYNSGTYNNQWMIVDYKLFKKGTPQNQLENNLLWILEQLPGYVKAADMTDELRVQTYWPSYNIPYFSEVFNLSGNNALVRKYGDWFTYDKNPRALMFKRDHVKVKDTISMIALMRYNNYKYDPLSRCECTPPYSGENAIAARNDVNPANGTYPFAALGHRSHTATDMKLATADLVNTLQMIAVSGPPYSDDLPPFRWSTSDFKDNSHLGQPDLWEFHPYLSIWPEDISENSIL</sequence>
<organism evidence="8 9">
    <name type="scientific">Diploptera punctata</name>
    <name type="common">Pacific beetle cockroach</name>
    <dbReference type="NCBI Taxonomy" id="6984"/>
    <lineage>
        <taxon>Eukaryota</taxon>
        <taxon>Metazoa</taxon>
        <taxon>Ecdysozoa</taxon>
        <taxon>Arthropoda</taxon>
        <taxon>Hexapoda</taxon>
        <taxon>Insecta</taxon>
        <taxon>Pterygota</taxon>
        <taxon>Neoptera</taxon>
        <taxon>Polyneoptera</taxon>
        <taxon>Dictyoptera</taxon>
        <taxon>Blattodea</taxon>
        <taxon>Blaberoidea</taxon>
        <taxon>Blaberidae</taxon>
        <taxon>Diplopterinae</taxon>
        <taxon>Diploptera</taxon>
    </lineage>
</organism>
<keyword evidence="4 7" id="KW-0442">Lipid degradation</keyword>
<evidence type="ECO:0000256" key="3">
    <source>
        <dbReference type="ARBA" id="ARBA00022801"/>
    </source>
</evidence>
<dbReference type="GO" id="GO:0004620">
    <property type="term" value="F:phospholipase activity"/>
    <property type="evidence" value="ECO:0007669"/>
    <property type="project" value="InterPro"/>
</dbReference>
<keyword evidence="2 7" id="KW-0732">Signal</keyword>
<dbReference type="AlphaFoldDB" id="A0AAD8AD50"/>
<dbReference type="PANTHER" id="PTHR12370">
    <property type="entry name" value="PHOSPHOLIPASE B-RELATED"/>
    <property type="match status" value="1"/>
</dbReference>
<proteinExistence type="inferred from homology"/>
<keyword evidence="9" id="KW-1185">Reference proteome</keyword>
<comment type="caution">
    <text evidence="8">The sequence shown here is derived from an EMBL/GenBank/DDBJ whole genome shotgun (WGS) entry which is preliminary data.</text>
</comment>
<evidence type="ECO:0000256" key="6">
    <source>
        <dbReference type="ARBA" id="ARBA00023180"/>
    </source>
</evidence>
<comment type="similarity">
    <text evidence="1 7">Belongs to the phospholipase B-like family.</text>
</comment>
<dbReference type="InterPro" id="IPR007000">
    <property type="entry name" value="PLipase_B-like"/>
</dbReference>
<dbReference type="PANTHER" id="PTHR12370:SF3">
    <property type="entry name" value="PHOSPHOLIPASE B-LIKE 2-RELATED"/>
    <property type="match status" value="1"/>
</dbReference>
<evidence type="ECO:0000256" key="5">
    <source>
        <dbReference type="ARBA" id="ARBA00023098"/>
    </source>
</evidence>
<comment type="function">
    <text evidence="7">Putative phospholipase.</text>
</comment>
<keyword evidence="5 7" id="KW-0443">Lipid metabolism</keyword>
<feature type="chain" id="PRO_5041776647" description="Phospholipase B-like" evidence="7">
    <location>
        <begin position="24"/>
        <end position="563"/>
    </location>
</feature>
<dbReference type="EC" id="3.1.1.-" evidence="7"/>
<accession>A0AAD8AD50</accession>
<evidence type="ECO:0000313" key="8">
    <source>
        <dbReference type="EMBL" id="KAJ9596928.1"/>
    </source>
</evidence>
<keyword evidence="3 7" id="KW-0378">Hydrolase</keyword>
<name>A0AAD8AD50_DIPPU</name>
<dbReference type="GO" id="GO:0005576">
    <property type="term" value="C:extracellular region"/>
    <property type="evidence" value="ECO:0007669"/>
    <property type="project" value="TreeGrafter"/>
</dbReference>
<dbReference type="Proteomes" id="UP001233999">
    <property type="component" value="Unassembled WGS sequence"/>
</dbReference>
<gene>
    <name evidence="8" type="ORF">L9F63_012053</name>
</gene>
<feature type="signal peptide" evidence="7">
    <location>
        <begin position="1"/>
        <end position="23"/>
    </location>
</feature>
<keyword evidence="6" id="KW-0325">Glycoprotein</keyword>
<evidence type="ECO:0000256" key="1">
    <source>
        <dbReference type="ARBA" id="ARBA00007835"/>
    </source>
</evidence>
<protein>
    <recommendedName>
        <fullName evidence="7">Phospholipase B-like</fullName>
        <ecNumber evidence="7">3.1.1.-</ecNumber>
    </recommendedName>
</protein>
<reference evidence="8" key="2">
    <citation type="submission" date="2023-05" db="EMBL/GenBank/DDBJ databases">
        <authorList>
            <person name="Fouks B."/>
        </authorList>
    </citation>
    <scope>NUCLEOTIDE SEQUENCE</scope>
    <source>
        <strain evidence="8">Stay&amp;Tobe</strain>
        <tissue evidence="8">Testes</tissue>
    </source>
</reference>
<evidence type="ECO:0000256" key="7">
    <source>
        <dbReference type="RuleBase" id="RU364138"/>
    </source>
</evidence>